<dbReference type="Proteomes" id="UP000694397">
    <property type="component" value="Chromosome 18"/>
</dbReference>
<evidence type="ECO:0000256" key="3">
    <source>
        <dbReference type="SAM" id="MobiDB-lite"/>
    </source>
</evidence>
<feature type="compositionally biased region" description="Low complexity" evidence="3">
    <location>
        <begin position="97"/>
        <end position="109"/>
    </location>
</feature>
<keyword evidence="5" id="KW-1185">Reference proteome</keyword>
<reference evidence="4" key="3">
    <citation type="submission" date="2025-09" db="UniProtKB">
        <authorList>
            <consortium name="Ensembl"/>
        </authorList>
    </citation>
    <scope>IDENTIFICATION</scope>
</reference>
<dbReference type="Ensembl" id="ENSSFOT00015033945.2">
    <property type="protein sequence ID" value="ENSSFOP00015033568.2"/>
    <property type="gene ID" value="ENSSFOG00015021426.2"/>
</dbReference>
<dbReference type="PANTHER" id="PTHR28638">
    <property type="entry name" value="CELL CYCLE PROGRESSION PROTEIN 1"/>
    <property type="match status" value="1"/>
</dbReference>
<evidence type="ECO:0000256" key="2">
    <source>
        <dbReference type="SAM" id="Coils"/>
    </source>
</evidence>
<feature type="compositionally biased region" description="Basic and acidic residues" evidence="3">
    <location>
        <begin position="210"/>
        <end position="219"/>
    </location>
</feature>
<feature type="coiled-coil region" evidence="2">
    <location>
        <begin position="322"/>
        <end position="360"/>
    </location>
</feature>
<feature type="region of interest" description="Disordered" evidence="3">
    <location>
        <begin position="498"/>
        <end position="735"/>
    </location>
</feature>
<reference evidence="4" key="2">
    <citation type="submission" date="2025-08" db="UniProtKB">
        <authorList>
            <consortium name="Ensembl"/>
        </authorList>
    </citation>
    <scope>IDENTIFICATION</scope>
</reference>
<evidence type="ECO:0000313" key="4">
    <source>
        <dbReference type="Ensembl" id="ENSSFOP00015033568.2"/>
    </source>
</evidence>
<gene>
    <name evidence="4" type="primary">pbxip1</name>
</gene>
<proteinExistence type="predicted"/>
<dbReference type="GeneTree" id="ENSGT00730000111747"/>
<evidence type="ECO:0000256" key="1">
    <source>
        <dbReference type="ARBA" id="ARBA00023054"/>
    </source>
</evidence>
<reference evidence="4 5" key="1">
    <citation type="submission" date="2019-04" db="EMBL/GenBank/DDBJ databases">
        <authorList>
            <consortium name="Wellcome Sanger Institute Data Sharing"/>
        </authorList>
    </citation>
    <scope>NUCLEOTIDE SEQUENCE [LARGE SCALE GENOMIC DNA]</scope>
</reference>
<feature type="compositionally biased region" description="Low complexity" evidence="3">
    <location>
        <begin position="1"/>
        <end position="16"/>
    </location>
</feature>
<feature type="region of interest" description="Disordered" evidence="3">
    <location>
        <begin position="405"/>
        <end position="485"/>
    </location>
</feature>
<dbReference type="OrthoDB" id="8947092at2759"/>
<dbReference type="AlphaFoldDB" id="A0A8C9V8W0"/>
<organism evidence="4 5">
    <name type="scientific">Scleropages formosus</name>
    <name type="common">Asian bonytongue</name>
    <name type="synonym">Osteoglossum formosum</name>
    <dbReference type="NCBI Taxonomy" id="113540"/>
    <lineage>
        <taxon>Eukaryota</taxon>
        <taxon>Metazoa</taxon>
        <taxon>Chordata</taxon>
        <taxon>Craniata</taxon>
        <taxon>Vertebrata</taxon>
        <taxon>Euteleostomi</taxon>
        <taxon>Actinopterygii</taxon>
        <taxon>Neopterygii</taxon>
        <taxon>Teleostei</taxon>
        <taxon>Osteoglossocephala</taxon>
        <taxon>Osteoglossomorpha</taxon>
        <taxon>Osteoglossiformes</taxon>
        <taxon>Osteoglossidae</taxon>
        <taxon>Scleropages</taxon>
    </lineage>
</organism>
<feature type="region of interest" description="Disordered" evidence="3">
    <location>
        <begin position="1"/>
        <end position="109"/>
    </location>
</feature>
<feature type="compositionally biased region" description="Polar residues" evidence="3">
    <location>
        <begin position="405"/>
        <end position="434"/>
    </location>
</feature>
<feature type="compositionally biased region" description="Basic and acidic residues" evidence="3">
    <location>
        <begin position="498"/>
        <end position="508"/>
    </location>
</feature>
<feature type="compositionally biased region" description="Basic and acidic residues" evidence="3">
    <location>
        <begin position="443"/>
        <end position="485"/>
    </location>
</feature>
<dbReference type="InterPro" id="IPR051990">
    <property type="entry name" value="CCPG1/PBIP1"/>
</dbReference>
<protein>
    <submittedName>
        <fullName evidence="4">Pre-B-cell leukemia homeobox interacting protein 1b</fullName>
    </submittedName>
</protein>
<accession>A0A8C9V8W0</accession>
<evidence type="ECO:0000313" key="5">
    <source>
        <dbReference type="Proteomes" id="UP000694397"/>
    </source>
</evidence>
<dbReference type="GO" id="GO:0016020">
    <property type="term" value="C:membrane"/>
    <property type="evidence" value="ECO:0007669"/>
    <property type="project" value="TreeGrafter"/>
</dbReference>
<name>A0A8C9V8W0_SCLFO</name>
<dbReference type="PANTHER" id="PTHR28638:SF1">
    <property type="entry name" value="PRE-B-CELL LEUKEMIA TRANSCRIPTION FACTOR-INTERACTING PROTEIN 1"/>
    <property type="match status" value="1"/>
</dbReference>
<feature type="region of interest" description="Disordered" evidence="3">
    <location>
        <begin position="158"/>
        <end position="249"/>
    </location>
</feature>
<feature type="compositionally biased region" description="Acidic residues" evidence="3">
    <location>
        <begin position="238"/>
        <end position="247"/>
    </location>
</feature>
<feature type="region of interest" description="Disordered" evidence="3">
    <location>
        <begin position="132"/>
        <end position="151"/>
    </location>
</feature>
<feature type="compositionally biased region" description="Basic and acidic residues" evidence="3">
    <location>
        <begin position="515"/>
        <end position="735"/>
    </location>
</feature>
<sequence length="874" mass="98974">MSDNSISTNSASSSSSWTVLTPESNAAAVENVGPGDDGSGSLADTSSLSEDAAGSLTDSGASSRDAPANGLRSEEGLQVCQETVAESGHSFTPPSPTLLSPSPTSHVPLLSNLESYSLASADLDSNTGISLQAGGQTPLGPTVNTNPEAYTDICPPESHIPVGPYPESSITVPAPMREEEGGRPQEQSELAKKVAEVGKQADSPYDSELGEVRGAEGDRLRKRKVRPLGPLDKTEKQADEDEDEEEEYRPIQQVEEHGGFSLNKCILGALILLGLGTILFSGVFVDLEDDDDVEVRELKDPEVPLSQDWVNRDMEAMRVQEMAQLLDKLAQENQQIAVLQAQLQSQAEELNLALQRAEEGGKEFVRKEELEKENEQMRMELSSLPSLQRELETLRARVTELAQITASKDSTQFPSSAPVSPSSDQNENSSQSTGVEKAASMEGEDHQRDRLTEELERQKVLLQESRKRLEEMKVENGGKKGVREGLVEVERRLTEEVEKLGQRREAKRKERHGGRKWEGQGDRDVMKKWGRQERKEWKEGKDAKRGDDAWGSDGKEWQERKEWRDGKDWKLDRDGRRDTERQLEDTGERREWKGEKDWKKGRDDRDNRNEWKEKESKNSRGEKEWKHQGNGERDRAWKQQNDIKEWEEKRKEWSKGGDRRRDNGKEEMKHGEWKINEVYHRDEEQSKDGSSHESHVGERSNKEFKEEGKKERHWKSTADKKPLDAAHRHHEHNDYWKGKKQKLQHYYRAPVNCSDIAACAKQEGLVPVQLADFEGLLASYLEKLGEAESKSKEEIGTLVRDFFVDGVFSHDRISFRDFVEDLADILEDIVEAGGNEELEDEMEEFEREALRKFVLDGGEEKRGDWKRGNGRVRA</sequence>
<keyword evidence="1 2" id="KW-0175">Coiled coil</keyword>